<gene>
    <name evidence="2" type="ORF">GNLVRS02_ARAD1C06556g</name>
</gene>
<evidence type="ECO:0000313" key="2">
    <source>
        <dbReference type="EMBL" id="CDP34182.1"/>
    </source>
</evidence>
<feature type="compositionally biased region" description="Polar residues" evidence="1">
    <location>
        <begin position="59"/>
        <end position="81"/>
    </location>
</feature>
<accession>A0A060T5P7</accession>
<reference evidence="2" key="1">
    <citation type="submission" date="2014-02" db="EMBL/GenBank/DDBJ databases">
        <authorList>
            <person name="Genoscope - CEA"/>
        </authorList>
    </citation>
    <scope>NUCLEOTIDE SEQUENCE</scope>
    <source>
        <strain evidence="2">LS3</strain>
    </source>
</reference>
<dbReference type="EMBL" id="HG937693">
    <property type="protein sequence ID" value="CDP34182.1"/>
    <property type="molecule type" value="Genomic_DNA"/>
</dbReference>
<feature type="region of interest" description="Disordered" evidence="1">
    <location>
        <begin position="1"/>
        <end position="81"/>
    </location>
</feature>
<feature type="compositionally biased region" description="Basic residues" evidence="1">
    <location>
        <begin position="30"/>
        <end position="40"/>
    </location>
</feature>
<proteinExistence type="predicted"/>
<protein>
    <submittedName>
        <fullName evidence="2">ARAD1C06556p</fullName>
    </submittedName>
</protein>
<evidence type="ECO:0000256" key="1">
    <source>
        <dbReference type="SAM" id="MobiDB-lite"/>
    </source>
</evidence>
<name>A0A060T5P7_BLAAD</name>
<dbReference type="AlphaFoldDB" id="A0A060T5P7"/>
<sequence>MAKSSKQTTGHRQKQKQRNSGVQKAENAKKRQKLKYNKLKSKLDESVDSLFGEQRHQEQNALNHQTPQLKKSLNKWNENFSLKQDKKVKDTKNDDKVKIDDDFLQQLQGM</sequence>
<organism evidence="2">
    <name type="scientific">Blastobotrys adeninivorans</name>
    <name type="common">Yeast</name>
    <name type="synonym">Arxula adeninivorans</name>
    <dbReference type="NCBI Taxonomy" id="409370"/>
    <lineage>
        <taxon>Eukaryota</taxon>
        <taxon>Fungi</taxon>
        <taxon>Dikarya</taxon>
        <taxon>Ascomycota</taxon>
        <taxon>Saccharomycotina</taxon>
        <taxon>Dipodascomycetes</taxon>
        <taxon>Dipodascales</taxon>
        <taxon>Trichomonascaceae</taxon>
        <taxon>Blastobotrys</taxon>
    </lineage>
</organism>
<reference evidence="2" key="2">
    <citation type="submission" date="2014-06" db="EMBL/GenBank/DDBJ databases">
        <title>The complete genome of Blastobotrys (Arxula) adeninivorans LS3 - a yeast of biotechnological interest.</title>
        <authorList>
            <person name="Kunze G."/>
            <person name="Gaillardin C."/>
            <person name="Czernicka M."/>
            <person name="Durrens P."/>
            <person name="Martin T."/>
            <person name="Boer E."/>
            <person name="Gabaldon T."/>
            <person name="Cruz J."/>
            <person name="Talla E."/>
            <person name="Marck C."/>
            <person name="Goffeau A."/>
            <person name="Barbe V."/>
            <person name="Baret P."/>
            <person name="Baronian K."/>
            <person name="Beier S."/>
            <person name="Bleykasten C."/>
            <person name="Bode R."/>
            <person name="Casaregola S."/>
            <person name="Despons L."/>
            <person name="Fairhead C."/>
            <person name="Giersberg M."/>
            <person name="Gierski P."/>
            <person name="Hahnel U."/>
            <person name="Hartmann A."/>
            <person name="Jankowska D."/>
            <person name="Jubin C."/>
            <person name="Jung P."/>
            <person name="Lafontaine I."/>
            <person name="Leh-Louis V."/>
            <person name="Lemaire M."/>
            <person name="Marcet-Houben M."/>
            <person name="Mascher M."/>
            <person name="Morel G."/>
            <person name="Richard G.-F."/>
            <person name="Riechen J."/>
            <person name="Sacerdot C."/>
            <person name="Sarkar A."/>
            <person name="Savel G."/>
            <person name="Schacherer J."/>
            <person name="Sherman D."/>
            <person name="Straub M.-L."/>
            <person name="Stein N."/>
            <person name="Thierry A."/>
            <person name="Trautwein-Schult A."/>
            <person name="Westhof E."/>
            <person name="Worch S."/>
            <person name="Dujon B."/>
            <person name="Souciet J.-L."/>
            <person name="Wincker P."/>
            <person name="Scholz U."/>
            <person name="Neuveglise N."/>
        </authorList>
    </citation>
    <scope>NUCLEOTIDE SEQUENCE</scope>
    <source>
        <strain evidence="2">LS3</strain>
    </source>
</reference>